<protein>
    <submittedName>
        <fullName evidence="2">Uncharacterized protein</fullName>
    </submittedName>
</protein>
<name>A0A256GIC4_9HYPH</name>
<reference evidence="1 4" key="2">
    <citation type="submission" date="2019-09" db="EMBL/GenBank/DDBJ databases">
        <title>Taxonomic organization of the family Brucellaceae based on a phylogenomic approach.</title>
        <authorList>
            <person name="Leclercq S."/>
            <person name="Cloeckaert A."/>
            <person name="Zygmunt M.S."/>
        </authorList>
    </citation>
    <scope>NUCLEOTIDE SEQUENCE [LARGE SCALE GENOMIC DNA]</scope>
    <source>
        <strain evidence="1 4">LUP23</strain>
    </source>
</reference>
<dbReference type="Proteomes" id="UP000216363">
    <property type="component" value="Unassembled WGS sequence"/>
</dbReference>
<organism evidence="2 3">
    <name type="scientific">Brucella lupini</name>
    <dbReference type="NCBI Taxonomy" id="255457"/>
    <lineage>
        <taxon>Bacteria</taxon>
        <taxon>Pseudomonadati</taxon>
        <taxon>Pseudomonadota</taxon>
        <taxon>Alphaproteobacteria</taxon>
        <taxon>Hyphomicrobiales</taxon>
        <taxon>Brucellaceae</taxon>
        <taxon>Brucella/Ochrobactrum group</taxon>
        <taxon>Brucella</taxon>
    </lineage>
</organism>
<evidence type="ECO:0000313" key="1">
    <source>
        <dbReference type="EMBL" id="KAB2705042.1"/>
    </source>
</evidence>
<dbReference type="EMBL" id="WBWF01000003">
    <property type="protein sequence ID" value="KAB2705042.1"/>
    <property type="molecule type" value="Genomic_DNA"/>
</dbReference>
<gene>
    <name evidence="2" type="ORF">CES86_3267</name>
    <name evidence="1" type="ORF">F9L03_06535</name>
</gene>
<accession>A0A256GIC4</accession>
<dbReference type="EMBL" id="NNRN01000053">
    <property type="protein sequence ID" value="OYR26914.1"/>
    <property type="molecule type" value="Genomic_DNA"/>
</dbReference>
<evidence type="ECO:0000313" key="4">
    <source>
        <dbReference type="Proteomes" id="UP000435957"/>
    </source>
</evidence>
<dbReference type="Proteomes" id="UP000435957">
    <property type="component" value="Unassembled WGS sequence"/>
</dbReference>
<comment type="caution">
    <text evidence="2">The sequence shown here is derived from an EMBL/GenBank/DDBJ whole genome shotgun (WGS) entry which is preliminary data.</text>
</comment>
<evidence type="ECO:0000313" key="2">
    <source>
        <dbReference type="EMBL" id="OYR26914.1"/>
    </source>
</evidence>
<evidence type="ECO:0000313" key="3">
    <source>
        <dbReference type="Proteomes" id="UP000216363"/>
    </source>
</evidence>
<sequence length="92" mass="10280">MRFELRIKTDPAIIVAFREEWPTGIWSSLVNLPFGFLDQSELAPLSRPSSGGRAFFWRFAEAQNVFFGHASRILGCALLHLLVASTSGRAIE</sequence>
<proteinExistence type="predicted"/>
<dbReference type="AlphaFoldDB" id="A0A256GIC4"/>
<dbReference type="RefSeq" id="WP_029928168.1">
    <property type="nucleotide sequence ID" value="NZ_JBHEEP010000002.1"/>
</dbReference>
<reference evidence="2 3" key="1">
    <citation type="submission" date="2017-07" db="EMBL/GenBank/DDBJ databases">
        <title>Draft genome of Ochrobactrum lupini type strain LUP21.</title>
        <authorList>
            <person name="Krzyzanowska D.M."/>
            <person name="Jafra S."/>
        </authorList>
    </citation>
    <scope>NUCLEOTIDE SEQUENCE [LARGE SCALE GENOMIC DNA]</scope>
    <source>
        <strain evidence="2 3">LUP21</strain>
    </source>
</reference>
<keyword evidence="4" id="KW-1185">Reference proteome</keyword>